<organism evidence="8 9">
    <name type="scientific">Talaromyces proteolyticus</name>
    <dbReference type="NCBI Taxonomy" id="1131652"/>
    <lineage>
        <taxon>Eukaryota</taxon>
        <taxon>Fungi</taxon>
        <taxon>Dikarya</taxon>
        <taxon>Ascomycota</taxon>
        <taxon>Pezizomycotina</taxon>
        <taxon>Eurotiomycetes</taxon>
        <taxon>Eurotiomycetidae</taxon>
        <taxon>Eurotiales</taxon>
        <taxon>Trichocomaceae</taxon>
        <taxon>Talaromyces</taxon>
        <taxon>Talaromyces sect. Bacilispori</taxon>
    </lineage>
</organism>
<dbReference type="InterPro" id="IPR007219">
    <property type="entry name" value="XnlR_reg_dom"/>
</dbReference>
<keyword evidence="2" id="KW-0805">Transcription regulation</keyword>
<dbReference type="SMART" id="SM00066">
    <property type="entry name" value="GAL4"/>
    <property type="match status" value="1"/>
</dbReference>
<feature type="compositionally biased region" description="Polar residues" evidence="6">
    <location>
        <begin position="12"/>
        <end position="35"/>
    </location>
</feature>
<dbReference type="Gene3D" id="4.10.240.10">
    <property type="entry name" value="Zn(2)-C6 fungal-type DNA-binding domain"/>
    <property type="match status" value="1"/>
</dbReference>
<dbReference type="SMART" id="SM00906">
    <property type="entry name" value="Fungal_trans"/>
    <property type="match status" value="1"/>
</dbReference>
<dbReference type="RefSeq" id="XP_046068224.1">
    <property type="nucleotide sequence ID" value="XM_046218617.1"/>
</dbReference>
<evidence type="ECO:0000313" key="8">
    <source>
        <dbReference type="EMBL" id="KAH8692227.1"/>
    </source>
</evidence>
<reference evidence="8" key="1">
    <citation type="submission" date="2021-12" db="EMBL/GenBank/DDBJ databases">
        <title>Convergent genome expansion in fungi linked to evolution of root-endophyte symbiosis.</title>
        <authorList>
            <consortium name="DOE Joint Genome Institute"/>
            <person name="Ke Y.-H."/>
            <person name="Bonito G."/>
            <person name="Liao H.-L."/>
            <person name="Looney B."/>
            <person name="Rojas-Flechas A."/>
            <person name="Nash J."/>
            <person name="Hameed K."/>
            <person name="Schadt C."/>
            <person name="Martin F."/>
            <person name="Crous P.W."/>
            <person name="Miettinen O."/>
            <person name="Magnuson J.K."/>
            <person name="Labbe J."/>
            <person name="Jacobson D."/>
            <person name="Doktycz M.J."/>
            <person name="Veneault-Fourrey C."/>
            <person name="Kuo A."/>
            <person name="Mondo S."/>
            <person name="Calhoun S."/>
            <person name="Riley R."/>
            <person name="Ohm R."/>
            <person name="LaButti K."/>
            <person name="Andreopoulos B."/>
            <person name="Pangilinan J."/>
            <person name="Nolan M."/>
            <person name="Tritt A."/>
            <person name="Clum A."/>
            <person name="Lipzen A."/>
            <person name="Daum C."/>
            <person name="Barry K."/>
            <person name="Grigoriev I.V."/>
            <person name="Vilgalys R."/>
        </authorList>
    </citation>
    <scope>NUCLEOTIDE SEQUENCE</scope>
    <source>
        <strain evidence="8">PMI_201</strain>
    </source>
</reference>
<comment type="caution">
    <text evidence="8">The sequence shown here is derived from an EMBL/GenBank/DDBJ whole genome shotgun (WGS) entry which is preliminary data.</text>
</comment>
<dbReference type="GeneID" id="70248904"/>
<evidence type="ECO:0000256" key="6">
    <source>
        <dbReference type="SAM" id="MobiDB-lite"/>
    </source>
</evidence>
<feature type="region of interest" description="Disordered" evidence="6">
    <location>
        <begin position="1"/>
        <end position="77"/>
    </location>
</feature>
<dbReference type="GO" id="GO:0003677">
    <property type="term" value="F:DNA binding"/>
    <property type="evidence" value="ECO:0007669"/>
    <property type="project" value="UniProtKB-KW"/>
</dbReference>
<dbReference type="Pfam" id="PF04082">
    <property type="entry name" value="Fungal_trans"/>
    <property type="match status" value="1"/>
</dbReference>
<evidence type="ECO:0000256" key="5">
    <source>
        <dbReference type="ARBA" id="ARBA00023242"/>
    </source>
</evidence>
<dbReference type="InterPro" id="IPR053230">
    <property type="entry name" value="Trans_reg_galc"/>
</dbReference>
<dbReference type="PANTHER" id="PTHR47654">
    <property type="entry name" value="ZN(II)2CYS6 TRANSCRIPTION FACTOR (EUROFUNG)-RELATED"/>
    <property type="match status" value="1"/>
</dbReference>
<dbReference type="PROSITE" id="PS50048">
    <property type="entry name" value="ZN2_CY6_FUNGAL_2"/>
    <property type="match status" value="1"/>
</dbReference>
<dbReference type="Pfam" id="PF00172">
    <property type="entry name" value="Zn_clus"/>
    <property type="match status" value="1"/>
</dbReference>
<dbReference type="PANTHER" id="PTHR47654:SF1">
    <property type="entry name" value="ZN(II)2CYS6 TRANSCRIPTION FACTOR (EUROFUNG)"/>
    <property type="match status" value="1"/>
</dbReference>
<keyword evidence="3" id="KW-0238">DNA-binding</keyword>
<dbReference type="Proteomes" id="UP001201262">
    <property type="component" value="Unassembled WGS sequence"/>
</dbReference>
<name>A0AAD4KIV9_9EURO</name>
<sequence length="736" mass="82786">MEDEQRPERASSIPSTQPGNPEWAQNLSDSSSTLVGDSRLRVPDKHPSSRVGGAKVAIPRAPVFSEQSSGNKRVGHACEPCREQKTKCSGDRPVCQRCQDLGLSCLYGDRKRERTAKQLRDYAKQIQEYEQLFNNLHPKLDQQDVQLIQDTLSRVGALAEFDGTDDFALTRPGPSDSDYSSNPARPFLTDFLSGADYTEEDFNRNERSIALGFVGRHSETSWLYNLKREIESNNVDAEQTEQTPPEEDLQDRNSIASVSYFLDDADIPIIEDLDPLERPSRVVANRLVLTFFNTVHGTFPIIGKETFLSQVNSFYSAPFARPGRRWLAILNLVFAIASRNYHHQIQPSSLDVGEETLQYFSRAWRLGMKDSSLLGHPDLQQAQVEGLTAFLLLSLGHANRAWRICGLAIRSATGMGLNLRSESNYVTLASKESRYKVWWSLYTLEALLGNMTGRPFGVERDFCTTPLPVPFEEEGFNDAQVAQIMADNRMRNSLLGHVVTKPTGDTSPALTSQSIRTARDILRPNYALFFVCYIDLTRLMRQVVETLYAPEIVQNSPTDPEIVITDLNIKADAWLSRLPGAFRFIDDPSVASRDNYRLRLGLQFYSTKILICKPCLHRIDQFSCNDDSFYERTAISCVQAACRMLDLFPAVYNATWFSQVAPWWSALHYLVQATTVLLIELSIDSGPKPEEFRQALAKATSWLREMALRDSASQRACAVCGLLLEQLASVAGEEED</sequence>
<evidence type="ECO:0000256" key="2">
    <source>
        <dbReference type="ARBA" id="ARBA00023015"/>
    </source>
</evidence>
<dbReference type="CDD" id="cd12148">
    <property type="entry name" value="fungal_TF_MHR"/>
    <property type="match status" value="1"/>
</dbReference>
<dbReference type="GO" id="GO:0000981">
    <property type="term" value="F:DNA-binding transcription factor activity, RNA polymerase II-specific"/>
    <property type="evidence" value="ECO:0007669"/>
    <property type="project" value="InterPro"/>
</dbReference>
<evidence type="ECO:0000256" key="4">
    <source>
        <dbReference type="ARBA" id="ARBA00023163"/>
    </source>
</evidence>
<evidence type="ECO:0000259" key="7">
    <source>
        <dbReference type="PROSITE" id="PS50048"/>
    </source>
</evidence>
<dbReference type="GO" id="GO:0008270">
    <property type="term" value="F:zinc ion binding"/>
    <property type="evidence" value="ECO:0007669"/>
    <property type="project" value="InterPro"/>
</dbReference>
<dbReference type="PROSITE" id="PS00463">
    <property type="entry name" value="ZN2_CY6_FUNGAL_1"/>
    <property type="match status" value="1"/>
</dbReference>
<dbReference type="AlphaFoldDB" id="A0AAD4KIV9"/>
<evidence type="ECO:0000256" key="3">
    <source>
        <dbReference type="ARBA" id="ARBA00023125"/>
    </source>
</evidence>
<dbReference type="SUPFAM" id="SSF57701">
    <property type="entry name" value="Zn2/Cys6 DNA-binding domain"/>
    <property type="match status" value="1"/>
</dbReference>
<keyword evidence="5" id="KW-0539">Nucleus</keyword>
<dbReference type="InterPro" id="IPR036864">
    <property type="entry name" value="Zn2-C6_fun-type_DNA-bd_sf"/>
</dbReference>
<evidence type="ECO:0000256" key="1">
    <source>
        <dbReference type="ARBA" id="ARBA00022723"/>
    </source>
</evidence>
<keyword evidence="1" id="KW-0479">Metal-binding</keyword>
<feature type="domain" description="Zn(2)-C6 fungal-type" evidence="7">
    <location>
        <begin position="77"/>
        <end position="107"/>
    </location>
</feature>
<dbReference type="GO" id="GO:0006351">
    <property type="term" value="P:DNA-templated transcription"/>
    <property type="evidence" value="ECO:0007669"/>
    <property type="project" value="InterPro"/>
</dbReference>
<accession>A0AAD4KIV9</accession>
<feature type="compositionally biased region" description="Basic and acidic residues" evidence="6">
    <location>
        <begin position="38"/>
        <end position="47"/>
    </location>
</feature>
<proteinExistence type="predicted"/>
<protein>
    <submittedName>
        <fullName evidence="8">C6 transcription factor</fullName>
    </submittedName>
</protein>
<dbReference type="CDD" id="cd00067">
    <property type="entry name" value="GAL4"/>
    <property type="match status" value="1"/>
</dbReference>
<gene>
    <name evidence="8" type="ORF">BGW36DRAFT_400286</name>
</gene>
<dbReference type="EMBL" id="JAJTJA010000011">
    <property type="protein sequence ID" value="KAH8692227.1"/>
    <property type="molecule type" value="Genomic_DNA"/>
</dbReference>
<keyword evidence="4" id="KW-0804">Transcription</keyword>
<dbReference type="InterPro" id="IPR001138">
    <property type="entry name" value="Zn2Cys6_DnaBD"/>
</dbReference>
<keyword evidence="9" id="KW-1185">Reference proteome</keyword>
<evidence type="ECO:0000313" key="9">
    <source>
        <dbReference type="Proteomes" id="UP001201262"/>
    </source>
</evidence>